<dbReference type="FunFam" id="1.10.510.10:FF:000445">
    <property type="entry name" value="MDIS1-interacting receptor like kinase 2"/>
    <property type="match status" value="1"/>
</dbReference>
<proteinExistence type="predicted"/>
<comment type="catalytic activity">
    <reaction evidence="18">
        <text>L-threonyl-[protein] + ATP = O-phospho-L-threonyl-[protein] + ADP + H(+)</text>
        <dbReference type="Rhea" id="RHEA:46608"/>
        <dbReference type="Rhea" id="RHEA-COMP:11060"/>
        <dbReference type="Rhea" id="RHEA-COMP:11605"/>
        <dbReference type="ChEBI" id="CHEBI:15378"/>
        <dbReference type="ChEBI" id="CHEBI:30013"/>
        <dbReference type="ChEBI" id="CHEBI:30616"/>
        <dbReference type="ChEBI" id="CHEBI:61977"/>
        <dbReference type="ChEBI" id="CHEBI:456216"/>
        <dbReference type="EC" id="2.7.11.1"/>
    </reaction>
</comment>
<evidence type="ECO:0000313" key="25">
    <source>
        <dbReference type="EMBL" id="GMH03001.1"/>
    </source>
</evidence>
<dbReference type="InterPro" id="IPR011009">
    <property type="entry name" value="Kinase-like_dom_sf"/>
</dbReference>
<keyword evidence="17" id="KW-0325">Glycoprotein</keyword>
<evidence type="ECO:0000256" key="1">
    <source>
        <dbReference type="ARBA" id="ARBA00004236"/>
    </source>
</evidence>
<accession>A0AAD3XFV8</accession>
<feature type="region of interest" description="Disordered" evidence="21">
    <location>
        <begin position="966"/>
        <end position="996"/>
    </location>
</feature>
<dbReference type="FunFam" id="3.80.10.10:FF:000400">
    <property type="entry name" value="Nuclear pore complex protein NUP107"/>
    <property type="match status" value="1"/>
</dbReference>
<evidence type="ECO:0000256" key="15">
    <source>
        <dbReference type="ARBA" id="ARBA00023136"/>
    </source>
</evidence>
<dbReference type="InterPro" id="IPR051716">
    <property type="entry name" value="Plant_RL_S/T_kinase"/>
</dbReference>
<feature type="signal peptide" evidence="23">
    <location>
        <begin position="1"/>
        <end position="28"/>
    </location>
</feature>
<dbReference type="EC" id="2.7.11.1" evidence="3"/>
<evidence type="ECO:0000256" key="21">
    <source>
        <dbReference type="SAM" id="MobiDB-lite"/>
    </source>
</evidence>
<protein>
    <recommendedName>
        <fullName evidence="3">non-specific serine/threonine protein kinase</fullName>
        <ecNumber evidence="3">2.7.11.1</ecNumber>
    </recommendedName>
</protein>
<evidence type="ECO:0000256" key="6">
    <source>
        <dbReference type="ARBA" id="ARBA00022614"/>
    </source>
</evidence>
<dbReference type="Gene3D" id="3.80.10.10">
    <property type="entry name" value="Ribonuclease Inhibitor"/>
    <property type="match status" value="3"/>
</dbReference>
<keyword evidence="13 20" id="KW-0067">ATP-binding</keyword>
<keyword evidence="6" id="KW-0433">Leucine-rich repeat</keyword>
<dbReference type="Gene3D" id="3.30.200.20">
    <property type="entry name" value="Phosphorylase Kinase, domain 1"/>
    <property type="match status" value="1"/>
</dbReference>
<dbReference type="InterPro" id="IPR003591">
    <property type="entry name" value="Leu-rich_rpt_typical-subtyp"/>
</dbReference>
<evidence type="ECO:0000256" key="10">
    <source>
        <dbReference type="ARBA" id="ARBA00022737"/>
    </source>
</evidence>
<comment type="catalytic activity">
    <reaction evidence="19">
        <text>L-seryl-[protein] + ATP = O-phospho-L-seryl-[protein] + ADP + H(+)</text>
        <dbReference type="Rhea" id="RHEA:17989"/>
        <dbReference type="Rhea" id="RHEA-COMP:9863"/>
        <dbReference type="Rhea" id="RHEA-COMP:11604"/>
        <dbReference type="ChEBI" id="CHEBI:15378"/>
        <dbReference type="ChEBI" id="CHEBI:29999"/>
        <dbReference type="ChEBI" id="CHEBI:30616"/>
        <dbReference type="ChEBI" id="CHEBI:83421"/>
        <dbReference type="ChEBI" id="CHEBI:456216"/>
        <dbReference type="EC" id="2.7.11.1"/>
    </reaction>
</comment>
<dbReference type="Pfam" id="PF13855">
    <property type="entry name" value="LRR_8"/>
    <property type="match status" value="1"/>
</dbReference>
<evidence type="ECO:0000256" key="14">
    <source>
        <dbReference type="ARBA" id="ARBA00022989"/>
    </source>
</evidence>
<keyword evidence="12" id="KW-0418">Kinase</keyword>
<keyword evidence="16" id="KW-0675">Receptor</keyword>
<dbReference type="Proteomes" id="UP001279734">
    <property type="component" value="Unassembled WGS sequence"/>
</dbReference>
<dbReference type="PROSITE" id="PS50011">
    <property type="entry name" value="PROTEIN_KINASE_DOM"/>
    <property type="match status" value="1"/>
</dbReference>
<keyword evidence="11 20" id="KW-0547">Nucleotide-binding</keyword>
<evidence type="ECO:0000256" key="19">
    <source>
        <dbReference type="ARBA" id="ARBA00048679"/>
    </source>
</evidence>
<evidence type="ECO:0000256" key="12">
    <source>
        <dbReference type="ARBA" id="ARBA00022777"/>
    </source>
</evidence>
<dbReference type="Pfam" id="PF00560">
    <property type="entry name" value="LRR_1"/>
    <property type="match status" value="9"/>
</dbReference>
<dbReference type="FunFam" id="3.80.10.10:FF:000177">
    <property type="entry name" value="Leucine-rich repeat receptor-like serine/threonine-protein kinase At1g17230"/>
    <property type="match status" value="1"/>
</dbReference>
<keyword evidence="26" id="KW-1185">Reference proteome</keyword>
<evidence type="ECO:0000256" key="5">
    <source>
        <dbReference type="ARBA" id="ARBA00022553"/>
    </source>
</evidence>
<dbReference type="PROSITE" id="PS00107">
    <property type="entry name" value="PROTEIN_KINASE_ATP"/>
    <property type="match status" value="1"/>
</dbReference>
<dbReference type="PANTHER" id="PTHR48053">
    <property type="entry name" value="LEUCINE RICH REPEAT FAMILY PROTEIN, EXPRESSED"/>
    <property type="match status" value="1"/>
</dbReference>
<keyword evidence="9 23" id="KW-0732">Signal</keyword>
<feature type="transmembrane region" description="Helical" evidence="22">
    <location>
        <begin position="576"/>
        <end position="599"/>
    </location>
</feature>
<dbReference type="PROSITE" id="PS00109">
    <property type="entry name" value="PROTEIN_KINASE_TYR"/>
    <property type="match status" value="1"/>
</dbReference>
<dbReference type="SMART" id="SM00369">
    <property type="entry name" value="LRR_TYP"/>
    <property type="match status" value="8"/>
</dbReference>
<evidence type="ECO:0000256" key="8">
    <source>
        <dbReference type="ARBA" id="ARBA00022692"/>
    </source>
</evidence>
<dbReference type="GO" id="GO:0005524">
    <property type="term" value="F:ATP binding"/>
    <property type="evidence" value="ECO:0007669"/>
    <property type="project" value="UniProtKB-UniRule"/>
</dbReference>
<evidence type="ECO:0000256" key="2">
    <source>
        <dbReference type="ARBA" id="ARBA00004479"/>
    </source>
</evidence>
<dbReference type="EMBL" id="BSYO01000004">
    <property type="protein sequence ID" value="GMH03001.1"/>
    <property type="molecule type" value="Genomic_DNA"/>
</dbReference>
<feature type="compositionally biased region" description="Basic and acidic residues" evidence="21">
    <location>
        <begin position="982"/>
        <end position="996"/>
    </location>
</feature>
<evidence type="ECO:0000256" key="23">
    <source>
        <dbReference type="SAM" id="SignalP"/>
    </source>
</evidence>
<evidence type="ECO:0000256" key="9">
    <source>
        <dbReference type="ARBA" id="ARBA00022729"/>
    </source>
</evidence>
<keyword evidence="4" id="KW-0723">Serine/threonine-protein kinase</keyword>
<dbReference type="Pfam" id="PF08263">
    <property type="entry name" value="LRRNT_2"/>
    <property type="match status" value="1"/>
</dbReference>
<dbReference type="InterPro" id="IPR017441">
    <property type="entry name" value="Protein_kinase_ATP_BS"/>
</dbReference>
<name>A0AAD3XFV8_NEPGR</name>
<dbReference type="Pfam" id="PF00069">
    <property type="entry name" value="Pkinase"/>
    <property type="match status" value="1"/>
</dbReference>
<dbReference type="InterPro" id="IPR013210">
    <property type="entry name" value="LRR_N_plant-typ"/>
</dbReference>
<dbReference type="PANTHER" id="PTHR48053:SF22">
    <property type="entry name" value="MDIS1-INTERACTING RECEPTOR LIKE KINASE 2-LIKE"/>
    <property type="match status" value="1"/>
</dbReference>
<comment type="subcellular location">
    <subcellularLocation>
        <location evidence="1">Cell membrane</location>
    </subcellularLocation>
    <subcellularLocation>
        <location evidence="2">Membrane</location>
        <topology evidence="2">Single-pass type I membrane protein</topology>
    </subcellularLocation>
</comment>
<keyword evidence="5" id="KW-0597">Phosphoprotein</keyword>
<feature type="chain" id="PRO_5042011285" description="non-specific serine/threonine protein kinase" evidence="23">
    <location>
        <begin position="29"/>
        <end position="996"/>
    </location>
</feature>
<evidence type="ECO:0000256" key="22">
    <source>
        <dbReference type="SAM" id="Phobius"/>
    </source>
</evidence>
<organism evidence="25 26">
    <name type="scientific">Nepenthes gracilis</name>
    <name type="common">Slender pitcher plant</name>
    <dbReference type="NCBI Taxonomy" id="150966"/>
    <lineage>
        <taxon>Eukaryota</taxon>
        <taxon>Viridiplantae</taxon>
        <taxon>Streptophyta</taxon>
        <taxon>Embryophyta</taxon>
        <taxon>Tracheophyta</taxon>
        <taxon>Spermatophyta</taxon>
        <taxon>Magnoliopsida</taxon>
        <taxon>eudicotyledons</taxon>
        <taxon>Gunneridae</taxon>
        <taxon>Pentapetalae</taxon>
        <taxon>Caryophyllales</taxon>
        <taxon>Nepenthaceae</taxon>
        <taxon>Nepenthes</taxon>
    </lineage>
</organism>
<dbReference type="SUPFAM" id="SSF56112">
    <property type="entry name" value="Protein kinase-like (PK-like)"/>
    <property type="match status" value="1"/>
</dbReference>
<evidence type="ECO:0000256" key="16">
    <source>
        <dbReference type="ARBA" id="ARBA00023170"/>
    </source>
</evidence>
<dbReference type="SUPFAM" id="SSF52047">
    <property type="entry name" value="RNI-like"/>
    <property type="match status" value="1"/>
</dbReference>
<dbReference type="GO" id="GO:0005886">
    <property type="term" value="C:plasma membrane"/>
    <property type="evidence" value="ECO:0007669"/>
    <property type="project" value="UniProtKB-SubCell"/>
</dbReference>
<evidence type="ECO:0000259" key="24">
    <source>
        <dbReference type="PROSITE" id="PS50011"/>
    </source>
</evidence>
<dbReference type="AlphaFoldDB" id="A0AAD3XFV8"/>
<evidence type="ECO:0000256" key="13">
    <source>
        <dbReference type="ARBA" id="ARBA00022840"/>
    </source>
</evidence>
<feature type="binding site" evidence="20">
    <location>
        <position position="677"/>
    </location>
    <ligand>
        <name>ATP</name>
        <dbReference type="ChEBI" id="CHEBI:30616"/>
    </ligand>
</feature>
<dbReference type="GO" id="GO:0004674">
    <property type="term" value="F:protein serine/threonine kinase activity"/>
    <property type="evidence" value="ECO:0007669"/>
    <property type="project" value="UniProtKB-KW"/>
</dbReference>
<dbReference type="Gene3D" id="1.10.510.10">
    <property type="entry name" value="Transferase(Phosphotransferase) domain 1"/>
    <property type="match status" value="1"/>
</dbReference>
<keyword evidence="7" id="KW-0808">Transferase</keyword>
<comment type="caution">
    <text evidence="25">The sequence shown here is derived from an EMBL/GenBank/DDBJ whole genome shotgun (WGS) entry which is preliminary data.</text>
</comment>
<evidence type="ECO:0000256" key="20">
    <source>
        <dbReference type="PROSITE-ProRule" id="PRU10141"/>
    </source>
</evidence>
<evidence type="ECO:0000256" key="11">
    <source>
        <dbReference type="ARBA" id="ARBA00022741"/>
    </source>
</evidence>
<evidence type="ECO:0000256" key="4">
    <source>
        <dbReference type="ARBA" id="ARBA00022527"/>
    </source>
</evidence>
<reference evidence="25" key="1">
    <citation type="submission" date="2023-05" db="EMBL/GenBank/DDBJ databases">
        <title>Nepenthes gracilis genome sequencing.</title>
        <authorList>
            <person name="Fukushima K."/>
        </authorList>
    </citation>
    <scope>NUCLEOTIDE SEQUENCE</scope>
    <source>
        <strain evidence="25">SING2019-196</strain>
    </source>
</reference>
<keyword evidence="10" id="KW-0677">Repeat</keyword>
<dbReference type="InterPro" id="IPR032675">
    <property type="entry name" value="LRR_dom_sf"/>
</dbReference>
<dbReference type="InterPro" id="IPR001611">
    <property type="entry name" value="Leu-rich_rpt"/>
</dbReference>
<sequence>MAAKTLLPLSPLLPWLLIFLCALHFRSAASIQQEAESLIKWKSSLHSRNQSFLSSWTLPVNSTTTIASPCHWLGIGCDGNGSVTRLNLTSVGLTGTLDDFDFSSLPNLAYLDLHDNNLFGAIPPSITNMTRLTSLHLGSNQFTGNIPQELGKMADLEVLNFISNFLSGPIPSSLGNLTNLSLLILGNNQLVGFIPKELGNLKSLTELRVNLNNLTGSIPASLGSLAGLKVLSLYGNQLSGTLPEEINNLNNLTRFFLSNNSISGSLPWNLCHGGILQDFCGSNNQFTGTVPKGLKNCTSLTRLRLDRNRLVGNISEDFGIYPVVDYIDLSYNNFHGQISPNWAKCRLMTSLKISDNEITGTIPRELGQETSLHYLDLSTNHLVGEIPKELGNLKSLFNLTLSNNNLSGNIPTEIGNLPELDYLDLAANNLNGSIPEEIGNCPKMIYLNLSRNSIAGSIPWQIGNLVSLQVALDLSRNLLSGEIPLQLDNLVNLEALNLSHNHLSGEIPATFDKLQSLRFVDLSYNQLEGPLPDSIAFQNAPIQSFINNTAICGNKTGLMNCPSLPAKPHNKGSDKVLLITIPIIGFLVILCFLCGRALCKHKEQKGKSEKNREKGNEEADARHVNLFAIWSYDGKLVYEDIRDATEGFDPKYCIGSGGHGSVYRAELSTGQIVAVKKLRSIHCAGLEARKTFETEIRALTKIRHRNIVKLYGFCWHAQHSLLVYEYLDRGSLAKLLGNEEKARELDWEKRVNVIKGVANAVCYMHHDCTPPLIHRDISSNNVLLDRNYEARVSDFGTARLLSLDSSNWTELAGTYGYIAPELAYTMKLTEKCDIYSFGVLTLEIIKGSHPGHLISAPSISSSTFSTSSSSPPSSGGPAVATNNIPLTDMLDHRLSDPKYEVAEEVVTVVKLALACIQSDPKVRPTMQNVCQLLASRKVGLSKPLNKMTLGQLKELELVTKSSERTRSIIRSHSDGSNSSASSERKSLDDLRQKLEV</sequence>
<keyword evidence="14 22" id="KW-1133">Transmembrane helix</keyword>
<feature type="domain" description="Protein kinase" evidence="24">
    <location>
        <begin position="648"/>
        <end position="933"/>
    </location>
</feature>
<evidence type="ECO:0000256" key="7">
    <source>
        <dbReference type="ARBA" id="ARBA00022679"/>
    </source>
</evidence>
<dbReference type="SUPFAM" id="SSF52058">
    <property type="entry name" value="L domain-like"/>
    <property type="match status" value="1"/>
</dbReference>
<evidence type="ECO:0000256" key="3">
    <source>
        <dbReference type="ARBA" id="ARBA00012513"/>
    </source>
</evidence>
<evidence type="ECO:0000313" key="26">
    <source>
        <dbReference type="Proteomes" id="UP001279734"/>
    </source>
</evidence>
<dbReference type="InterPro" id="IPR000719">
    <property type="entry name" value="Prot_kinase_dom"/>
</dbReference>
<evidence type="ECO:0000256" key="17">
    <source>
        <dbReference type="ARBA" id="ARBA00023180"/>
    </source>
</evidence>
<dbReference type="FunFam" id="3.30.200.20:FF:000309">
    <property type="entry name" value="Leucine-rich repeat receptor protein kinase MSP1"/>
    <property type="match status" value="1"/>
</dbReference>
<keyword evidence="15 22" id="KW-0472">Membrane</keyword>
<gene>
    <name evidence="25" type="ORF">Nepgr_004840</name>
</gene>
<keyword evidence="8 22" id="KW-0812">Transmembrane</keyword>
<evidence type="ECO:0000256" key="18">
    <source>
        <dbReference type="ARBA" id="ARBA00047899"/>
    </source>
</evidence>
<dbReference type="InterPro" id="IPR008266">
    <property type="entry name" value="Tyr_kinase_AS"/>
</dbReference>